<feature type="region of interest" description="Disordered" evidence="2">
    <location>
        <begin position="1"/>
        <end position="50"/>
    </location>
</feature>
<feature type="compositionally biased region" description="Polar residues" evidence="2">
    <location>
        <begin position="505"/>
        <end position="523"/>
    </location>
</feature>
<feature type="region of interest" description="Disordered" evidence="2">
    <location>
        <begin position="375"/>
        <end position="400"/>
    </location>
</feature>
<feature type="compositionally biased region" description="Gly residues" evidence="2">
    <location>
        <begin position="570"/>
        <end position="584"/>
    </location>
</feature>
<evidence type="ECO:0000259" key="3">
    <source>
        <dbReference type="PROSITE" id="PS50102"/>
    </source>
</evidence>
<accession>A0A2K3P8L0</accession>
<feature type="region of interest" description="Disordered" evidence="2">
    <location>
        <begin position="540"/>
        <end position="606"/>
    </location>
</feature>
<feature type="region of interest" description="Disordered" evidence="2">
    <location>
        <begin position="134"/>
        <end position="192"/>
    </location>
</feature>
<dbReference type="Proteomes" id="UP000236291">
    <property type="component" value="Unassembled WGS sequence"/>
</dbReference>
<reference evidence="4 5" key="2">
    <citation type="journal article" date="2017" name="Front. Plant Sci.">
        <title>Gene Classification and Mining of Molecular Markers Useful in Red Clover (Trifolium pratense) Breeding.</title>
        <authorList>
            <person name="Istvanek J."/>
            <person name="Dluhosova J."/>
            <person name="Dluhos P."/>
            <person name="Patkova L."/>
            <person name="Nedelnik J."/>
            <person name="Repkova J."/>
        </authorList>
    </citation>
    <scope>NUCLEOTIDE SEQUENCE [LARGE SCALE GENOMIC DNA]</scope>
    <source>
        <strain evidence="5">cv. Tatra</strain>
        <tissue evidence="4">Young leaves</tissue>
    </source>
</reference>
<dbReference type="SUPFAM" id="SSF54928">
    <property type="entry name" value="RNA-binding domain, RBD"/>
    <property type="match status" value="1"/>
</dbReference>
<feature type="domain" description="RRM" evidence="3">
    <location>
        <begin position="58"/>
        <end position="135"/>
    </location>
</feature>
<dbReference type="Gene3D" id="3.30.70.330">
    <property type="match status" value="1"/>
</dbReference>
<keyword evidence="1" id="KW-0694">RNA-binding</keyword>
<feature type="compositionally biased region" description="Basic and acidic residues" evidence="2">
    <location>
        <begin position="135"/>
        <end position="180"/>
    </location>
</feature>
<dbReference type="PROSITE" id="PS50102">
    <property type="entry name" value="RRM"/>
    <property type="match status" value="1"/>
</dbReference>
<evidence type="ECO:0000313" key="5">
    <source>
        <dbReference type="Proteomes" id="UP000236291"/>
    </source>
</evidence>
<gene>
    <name evidence="4" type="ORF">L195_g008233</name>
</gene>
<feature type="region of interest" description="Disordered" evidence="2">
    <location>
        <begin position="436"/>
        <end position="467"/>
    </location>
</feature>
<dbReference type="InterPro" id="IPR035979">
    <property type="entry name" value="RBD_domain_sf"/>
</dbReference>
<feature type="compositionally biased region" description="Basic and acidic residues" evidence="2">
    <location>
        <begin position="1"/>
        <end position="20"/>
    </location>
</feature>
<dbReference type="PANTHER" id="PTHR34427:SF5">
    <property type="entry name" value="DUF4283 DOMAIN-CONTAINING PROTEIN"/>
    <property type="match status" value="1"/>
</dbReference>
<name>A0A2K3P8L0_TRIPR</name>
<dbReference type="InterPro" id="IPR000504">
    <property type="entry name" value="RRM_dom"/>
</dbReference>
<dbReference type="AlphaFoldDB" id="A0A2K3P8L0"/>
<proteinExistence type="predicted"/>
<feature type="compositionally biased region" description="Low complexity" evidence="2">
    <location>
        <begin position="454"/>
        <end position="467"/>
    </location>
</feature>
<dbReference type="InterPro" id="IPR012677">
    <property type="entry name" value="Nucleotide-bd_a/b_plait_sf"/>
</dbReference>
<dbReference type="PANTHER" id="PTHR34427">
    <property type="entry name" value="DUF4283 DOMAIN PROTEIN"/>
    <property type="match status" value="1"/>
</dbReference>
<dbReference type="GO" id="GO:0003723">
    <property type="term" value="F:RNA binding"/>
    <property type="evidence" value="ECO:0007669"/>
    <property type="project" value="UniProtKB-UniRule"/>
</dbReference>
<protein>
    <recommendedName>
        <fullName evidence="3">RRM domain-containing protein</fullName>
    </recommendedName>
</protein>
<evidence type="ECO:0000256" key="2">
    <source>
        <dbReference type="SAM" id="MobiDB-lite"/>
    </source>
</evidence>
<dbReference type="CDD" id="cd00590">
    <property type="entry name" value="RRM_SF"/>
    <property type="match status" value="1"/>
</dbReference>
<evidence type="ECO:0000313" key="4">
    <source>
        <dbReference type="EMBL" id="PNY11622.1"/>
    </source>
</evidence>
<comment type="caution">
    <text evidence="4">The sequence shown here is derived from an EMBL/GenBank/DDBJ whole genome shotgun (WGS) entry which is preliminary data.</text>
</comment>
<evidence type="ECO:0000256" key="1">
    <source>
        <dbReference type="PROSITE-ProRule" id="PRU00176"/>
    </source>
</evidence>
<sequence>MDRERERGRSRERGERRSEDDQGWQEVRRRRKGGRRSFYSRPDIATSSRRDREDYDHTTYFFSEFPDSFDAKAMMNVFQNYGNIIEVVIPAKRDKGGRRFGFARFSGVKDVRRFGIELDNIIIGRDKIFVNPPRFQRDRETRRYQQKEEHGDYQRHASKNETQPRRHREAKESQHRKPERPSFAQAVQADEPSPKKSAFSFVAEKQIIQNLQKAFVGVVEHPGMSYNIQEAFHMQGYFGVKITPLGANLVLLEDQVEGEIKALMEDAWGWLEQWFKEIRPWSSGEVDTDRLVWLRVYGIPVHAWNDNFFTLLSKPFGIFLNADDSTSKKLTMDVARLLIRTPDLKPVDELFNVNIDNELFQLRVIEDSFGPMRIMIPSKGTKEGRDATGSSSEDEEEDFPVIAEEEVAEEREGDSGGGEHLLALTNYVNTNEFFSNINDQVSPGSNGREDSKESSNNANNEDNLNFSNSKVREIMGEELKEQVVASCDDNDNSLLSPRHSCCHCSQRSNETGGENSMSTNMNNMGQINKLTSIKEGVKGCLGEQGDSVPKNNGRGDNLGRRPNLIYSNGSGSGGKGVQVGGGSSNGPQKIKTSSKPGPNLLKGKNGLASAAEGNHVQANSTLRIKKTQKISSIPSCAMVPSTCSSLRKTVNQTQASSDSLLKHSMGNDGCSRNPLGKFKAPKVKDTSISSAGSILCCSSLKSTDIRNCNNNFWKKHEFEVNGKLWEEVKELGVEGGERDEVYVEQLRTNENKDREARRLRERCNHVEQ</sequence>
<dbReference type="EMBL" id="ASHM01004668">
    <property type="protein sequence ID" value="PNY11622.1"/>
    <property type="molecule type" value="Genomic_DNA"/>
</dbReference>
<feature type="compositionally biased region" description="Polar residues" evidence="2">
    <location>
        <begin position="436"/>
        <end position="445"/>
    </location>
</feature>
<feature type="region of interest" description="Disordered" evidence="2">
    <location>
        <begin position="504"/>
        <end position="523"/>
    </location>
</feature>
<reference evidence="4 5" key="1">
    <citation type="journal article" date="2014" name="Am. J. Bot.">
        <title>Genome assembly and annotation for red clover (Trifolium pratense; Fabaceae).</title>
        <authorList>
            <person name="Istvanek J."/>
            <person name="Jaros M."/>
            <person name="Krenek A."/>
            <person name="Repkova J."/>
        </authorList>
    </citation>
    <scope>NUCLEOTIDE SEQUENCE [LARGE SCALE GENOMIC DNA]</scope>
    <source>
        <strain evidence="5">cv. Tatra</strain>
        <tissue evidence="4">Young leaves</tissue>
    </source>
</reference>
<organism evidence="4 5">
    <name type="scientific">Trifolium pratense</name>
    <name type="common">Red clover</name>
    <dbReference type="NCBI Taxonomy" id="57577"/>
    <lineage>
        <taxon>Eukaryota</taxon>
        <taxon>Viridiplantae</taxon>
        <taxon>Streptophyta</taxon>
        <taxon>Embryophyta</taxon>
        <taxon>Tracheophyta</taxon>
        <taxon>Spermatophyta</taxon>
        <taxon>Magnoliopsida</taxon>
        <taxon>eudicotyledons</taxon>
        <taxon>Gunneridae</taxon>
        <taxon>Pentapetalae</taxon>
        <taxon>rosids</taxon>
        <taxon>fabids</taxon>
        <taxon>Fabales</taxon>
        <taxon>Fabaceae</taxon>
        <taxon>Papilionoideae</taxon>
        <taxon>50 kb inversion clade</taxon>
        <taxon>NPAAA clade</taxon>
        <taxon>Hologalegina</taxon>
        <taxon>IRL clade</taxon>
        <taxon>Trifolieae</taxon>
        <taxon>Trifolium</taxon>
    </lineage>
</organism>